<keyword evidence="2" id="KW-1185">Reference proteome</keyword>
<evidence type="ECO:0008006" key="3">
    <source>
        <dbReference type="Google" id="ProtNLM"/>
    </source>
</evidence>
<accession>A0A6N6JLS2</accession>
<dbReference type="OrthoDB" id="336284at2"/>
<proteinExistence type="predicted"/>
<reference evidence="1 2" key="1">
    <citation type="submission" date="2019-12" db="EMBL/GenBank/DDBJ databases">
        <title>Litoreibacter badius sp. nov., a novel bacteriochlorophyll a-containing bacterium in the genus Litoreibacter.</title>
        <authorList>
            <person name="Kanamuro M."/>
            <person name="Takabe Y."/>
            <person name="Mori K."/>
            <person name="Takaichi S."/>
            <person name="Hanada S."/>
        </authorList>
    </citation>
    <scope>NUCLEOTIDE SEQUENCE [LARGE SCALE GENOMIC DNA]</scope>
    <source>
        <strain evidence="1 2">K6</strain>
    </source>
</reference>
<organism evidence="1 2">
    <name type="scientific">Litoreibacter roseus</name>
    <dbReference type="NCBI Taxonomy" id="2601869"/>
    <lineage>
        <taxon>Bacteria</taxon>
        <taxon>Pseudomonadati</taxon>
        <taxon>Pseudomonadota</taxon>
        <taxon>Alphaproteobacteria</taxon>
        <taxon>Rhodobacterales</taxon>
        <taxon>Roseobacteraceae</taxon>
        <taxon>Litoreibacter</taxon>
    </lineage>
</organism>
<evidence type="ECO:0000313" key="1">
    <source>
        <dbReference type="EMBL" id="GFE67253.1"/>
    </source>
</evidence>
<sequence>MIHVPFERRFAPPSEEQLRDPDYLSIWGSYEHGSLRWSDLYAYRCVVVLGEGKCGKTHEFKQQKQALQDQGQAAFFVPLELLQDGEFLDSITAEEEQVFQHWLEASDAEAVFFLDAVDELKLRKGTLRRALRKIQAAIGAQTHRVRFFISCRPNDWADELDFQVVTALVAPRERAAEVTEAPAGEEVFTAVIARDGGPPPGDGEEGASGREEPVKVFALLPLSRNEIVEFAGLYAADHADVFAQHLEEKELWHLYQLPADIMAALDQLAVEGRLGNLQEQLVFGIGQRLREISDKKRNDLSLEKGMEGAERIALALFLMKRRSIYFAAPGGDAEGVSVADILPDWSNDEQIELLGKSLFDPTGVGAVRFHHRSTQEFLAAQRLQKLREQGLATSDLYHLLFASIGEERVIIPSMEPVVAWLALWNPDILTEVKERNPLLLFRQGIPAILSLELRAELLRRFVERYSGSEWRRVGVGHAELKRVSAPELAPLVRELWDQAYSGHDTRELFLELVYLTPMADCADLAFQAAFDESLDYHHRTYAVWAVLRCGTIEQKREIGASMVAGGWPERVVRNALPDLFPEAIELEEFLTLARSLNEVPRSVHGLGYALLQAIKSDAMSVEQRVQVRDDLVDAIWANRTQESRVYQAHSSYDHFVDPVIAACHLTPPSTREETANWAWSVAVAFHFGERRNSIIAKDETEELRGLLSSNVGLREGYFWACFELAEALEAPENDRQRAFRTDYGGTLRPFTDADIPWLLQALAPEAIVERRGVAFHILRSFIWNGENPNLAAEIAELVADRSDLSDKLQRTLNPPPQEPDEHEIEHQNWQREREIEEAERQDGWKQWRQEVLAAEDLMLGEANRENTLYNLHKVMQHTERDHNTWGYWDAQFVETAFFPDFLAGVREGLSDFWRRTDVSLFSERAEEDRNSYSAASLMALAALKCEAETANWAEVLSHDEAVRAARISTLELNGFGAFLPQLEAARPNAIEEVVGAEINRQLASLIDVGRAPILHDALHHGTPFMRDIAAAAATDSLPAFENAMEQNTQTDLKFAFELIAGHGTDEAISNAVGAIQNHIDTSNQMTAESQRFWLKMLTQLNLEQGCEAVLAATADLSTQESREAAISILAAIFGDRHWGGQPSFYGVENGRRLDLLAQLVIRAYQTVRPQEDQHHEGTFTPNTRDHAEEARGYLLNTLISTKSPRTLSVLYELSAMPEFAHLTDRLKQMATELAANISEPEAMNGSVFRIFDQERNYRAYDDPSLFAVMNHRLADFEHHLLNDEQTTVATLRKVEGETELRQFLSYWLTQNARSAYSVTQEAVAIAEKRTDIRLHAAGLDRYASIEAKLDDARHRWSGSQLRDALIDQLVGRYLNHERCRVGCLLICIREPRQWEHPDTGERMDLETTIAWLQSIANAIMDERSDLLLSVKGINYSVTANE</sequence>
<gene>
    <name evidence="1" type="ORF">KIN_43270</name>
</gene>
<evidence type="ECO:0000313" key="2">
    <source>
        <dbReference type="Proteomes" id="UP000436822"/>
    </source>
</evidence>
<dbReference type="Proteomes" id="UP000436822">
    <property type="component" value="Unassembled WGS sequence"/>
</dbReference>
<protein>
    <recommendedName>
        <fullName evidence="3">NACHT domain-containing protein</fullName>
    </recommendedName>
</protein>
<name>A0A6N6JLS2_9RHOB</name>
<dbReference type="EMBL" id="BLJE01000009">
    <property type="protein sequence ID" value="GFE67253.1"/>
    <property type="molecule type" value="Genomic_DNA"/>
</dbReference>
<comment type="caution">
    <text evidence="1">The sequence shown here is derived from an EMBL/GenBank/DDBJ whole genome shotgun (WGS) entry which is preliminary data.</text>
</comment>